<sequence>MWAHAPPPSEIVWATKPTAVISVSPYPIGGLDPDHQVRRLYTFLAMPMLQQSEAYGISPEP</sequence>
<dbReference type="Proteomes" id="UP000557739">
    <property type="component" value="Unassembled WGS sequence"/>
</dbReference>
<dbReference type="EMBL" id="JACIJJ010000002">
    <property type="protein sequence ID" value="MBB5698563.1"/>
    <property type="molecule type" value="Genomic_DNA"/>
</dbReference>
<comment type="caution">
    <text evidence="1">The sequence shown here is derived from an EMBL/GenBank/DDBJ whole genome shotgun (WGS) entry which is preliminary data.</text>
</comment>
<organism evidence="1 2">
    <name type="scientific">Sphingomonas yantingensis</name>
    <dbReference type="NCBI Taxonomy" id="1241761"/>
    <lineage>
        <taxon>Bacteria</taxon>
        <taxon>Pseudomonadati</taxon>
        <taxon>Pseudomonadota</taxon>
        <taxon>Alphaproteobacteria</taxon>
        <taxon>Sphingomonadales</taxon>
        <taxon>Sphingomonadaceae</taxon>
        <taxon>Sphingomonas</taxon>
    </lineage>
</organism>
<proteinExistence type="predicted"/>
<evidence type="ECO:0000313" key="2">
    <source>
        <dbReference type="Proteomes" id="UP000557739"/>
    </source>
</evidence>
<keyword evidence="2" id="KW-1185">Reference proteome</keyword>
<dbReference type="AlphaFoldDB" id="A0A7W9EHX0"/>
<gene>
    <name evidence="1" type="ORF">FHR19_001908</name>
</gene>
<reference evidence="1 2" key="1">
    <citation type="submission" date="2020-08" db="EMBL/GenBank/DDBJ databases">
        <title>Genomic Encyclopedia of Type Strains, Phase IV (KMG-IV): sequencing the most valuable type-strain genomes for metagenomic binning, comparative biology and taxonomic classification.</title>
        <authorList>
            <person name="Goeker M."/>
        </authorList>
    </citation>
    <scope>NUCLEOTIDE SEQUENCE [LARGE SCALE GENOMIC DNA]</scope>
    <source>
        <strain evidence="1 2">DSM 27244</strain>
    </source>
</reference>
<accession>A0A7W9EHX0</accession>
<name>A0A7W9EHX0_9SPHN</name>
<protein>
    <submittedName>
        <fullName evidence="1">NAD(P)H-dependent FMN reductase</fullName>
    </submittedName>
</protein>
<evidence type="ECO:0000313" key="1">
    <source>
        <dbReference type="EMBL" id="MBB5698563.1"/>
    </source>
</evidence>